<organism evidence="3">
    <name type="scientific">Clastoptera arizonana</name>
    <name type="common">Arizona spittle bug</name>
    <dbReference type="NCBI Taxonomy" id="38151"/>
    <lineage>
        <taxon>Eukaryota</taxon>
        <taxon>Metazoa</taxon>
        <taxon>Ecdysozoa</taxon>
        <taxon>Arthropoda</taxon>
        <taxon>Hexapoda</taxon>
        <taxon>Insecta</taxon>
        <taxon>Pterygota</taxon>
        <taxon>Neoptera</taxon>
        <taxon>Paraneoptera</taxon>
        <taxon>Hemiptera</taxon>
        <taxon>Auchenorrhyncha</taxon>
        <taxon>Cercopoidea</taxon>
        <taxon>Clastopteridae</taxon>
        <taxon>Clastoptera</taxon>
    </lineage>
</organism>
<feature type="chain" id="PRO_5008581926" evidence="1">
    <location>
        <begin position="18"/>
        <end position="195"/>
    </location>
</feature>
<feature type="signal peptide" evidence="1">
    <location>
        <begin position="1"/>
        <end position="17"/>
    </location>
</feature>
<name>A0A1B6E4T9_9HEMI</name>
<reference evidence="3" key="1">
    <citation type="submission" date="2015-12" db="EMBL/GenBank/DDBJ databases">
        <title>De novo transcriptome assembly of four potential Pierce s Disease insect vectors from Arizona vineyards.</title>
        <authorList>
            <person name="Tassone E.E."/>
        </authorList>
    </citation>
    <scope>NUCLEOTIDE SEQUENCE</scope>
</reference>
<sequence length="195" mass="22803">MVIKLLISTLVFTVGHCDKASPTDYFNPEERKFLVELIAQADRISYEVSNSVKFDSPDYAEQFAHLEKMLTADLRWLRFIKAKSKALSKPFTFEEDVPMRLQFIDERLQKLMASENDPIMVRFDQILYIVYRTTHLRDSFASFCDVSDMASERADVFGFLVAMRYHLDEMKNNFGGKSRDIEEYVTIPPIERPMM</sequence>
<evidence type="ECO:0000313" key="3">
    <source>
        <dbReference type="EMBL" id="JAS32899.1"/>
    </source>
</evidence>
<accession>A0A1B6E4T9</accession>
<proteinExistence type="predicted"/>
<keyword evidence="1" id="KW-0732">Signal</keyword>
<gene>
    <name evidence="3" type="ORF">g.4167</name>
    <name evidence="2" type="ORF">g.4168</name>
</gene>
<evidence type="ECO:0000313" key="2">
    <source>
        <dbReference type="EMBL" id="JAS18149.1"/>
    </source>
</evidence>
<dbReference type="EMBL" id="GEDC01004399">
    <property type="protein sequence ID" value="JAS32899.1"/>
    <property type="molecule type" value="Transcribed_RNA"/>
</dbReference>
<protein>
    <submittedName>
        <fullName evidence="3">Uncharacterized protein</fullName>
    </submittedName>
</protein>
<dbReference type="AlphaFoldDB" id="A0A1B6E4T9"/>
<evidence type="ECO:0000256" key="1">
    <source>
        <dbReference type="SAM" id="SignalP"/>
    </source>
</evidence>
<dbReference type="EMBL" id="GEDC01019149">
    <property type="protein sequence ID" value="JAS18149.1"/>
    <property type="molecule type" value="Transcribed_RNA"/>
</dbReference>